<dbReference type="AlphaFoldDB" id="A0A5C6P8P7"/>
<dbReference type="GO" id="GO:0030042">
    <property type="term" value="P:actin filament depolymerization"/>
    <property type="evidence" value="ECO:0007669"/>
    <property type="project" value="TreeGrafter"/>
</dbReference>
<dbReference type="GO" id="GO:0010591">
    <property type="term" value="P:regulation of lamellipodium assembly"/>
    <property type="evidence" value="ECO:0007669"/>
    <property type="project" value="TreeGrafter"/>
</dbReference>
<organism evidence="9 10">
    <name type="scientific">Takifugu flavidus</name>
    <name type="common">sansaifugu</name>
    <dbReference type="NCBI Taxonomy" id="433684"/>
    <lineage>
        <taxon>Eukaryota</taxon>
        <taxon>Metazoa</taxon>
        <taxon>Chordata</taxon>
        <taxon>Craniata</taxon>
        <taxon>Vertebrata</taxon>
        <taxon>Euteleostomi</taxon>
        <taxon>Actinopterygii</taxon>
        <taxon>Neopterygii</taxon>
        <taxon>Teleostei</taxon>
        <taxon>Neoteleostei</taxon>
        <taxon>Acanthomorphata</taxon>
        <taxon>Eupercaria</taxon>
        <taxon>Tetraodontiformes</taxon>
        <taxon>Tetradontoidea</taxon>
        <taxon>Tetraodontidae</taxon>
        <taxon>Takifugu</taxon>
    </lineage>
</organism>
<evidence type="ECO:0000256" key="3">
    <source>
        <dbReference type="ARBA" id="ARBA00022490"/>
    </source>
</evidence>
<dbReference type="EMBL" id="RHFK02000005">
    <property type="protein sequence ID" value="TWW75843.1"/>
    <property type="molecule type" value="Genomic_DNA"/>
</dbReference>
<dbReference type="GO" id="GO:0005884">
    <property type="term" value="C:actin filament"/>
    <property type="evidence" value="ECO:0007669"/>
    <property type="project" value="TreeGrafter"/>
</dbReference>
<evidence type="ECO:0000256" key="1">
    <source>
        <dbReference type="ARBA" id="ARBA00004245"/>
    </source>
</evidence>
<dbReference type="InterPro" id="IPR029006">
    <property type="entry name" value="ADF-H/Gelsolin-like_dom_sf"/>
</dbReference>
<reference evidence="9 10" key="1">
    <citation type="submission" date="2019-04" db="EMBL/GenBank/DDBJ databases">
        <title>Chromosome genome assembly for Takifugu flavidus.</title>
        <authorList>
            <person name="Xiao S."/>
        </authorList>
    </citation>
    <scope>NUCLEOTIDE SEQUENCE [LARGE SCALE GENOMIC DNA]</scope>
    <source>
        <strain evidence="9">HTHZ2018</strain>
        <tissue evidence="9">Muscle</tissue>
    </source>
</reference>
<dbReference type="SUPFAM" id="SSF55753">
    <property type="entry name" value="Actin depolymerizing proteins"/>
    <property type="match status" value="2"/>
</dbReference>
<comment type="caution">
    <text evidence="9">The sequence shown here is derived from an EMBL/GenBank/DDBJ whole genome shotgun (WGS) entry which is preliminary data.</text>
</comment>
<dbReference type="GO" id="GO:0010976">
    <property type="term" value="P:positive regulation of neuron projection development"/>
    <property type="evidence" value="ECO:0007669"/>
    <property type="project" value="TreeGrafter"/>
</dbReference>
<evidence type="ECO:0000256" key="5">
    <source>
        <dbReference type="ARBA" id="ARBA00023203"/>
    </source>
</evidence>
<protein>
    <submittedName>
        <fullName evidence="9">Twinfilin-2-A</fullName>
    </submittedName>
</protein>
<keyword evidence="3" id="KW-0963">Cytoplasm</keyword>
<dbReference type="Proteomes" id="UP000324091">
    <property type="component" value="Chromosome 13"/>
</dbReference>
<dbReference type="PANTHER" id="PTHR13759">
    <property type="entry name" value="TWINFILIN"/>
    <property type="match status" value="1"/>
</dbReference>
<keyword evidence="6" id="KW-0206">Cytoskeleton</keyword>
<dbReference type="GO" id="GO:0051015">
    <property type="term" value="F:actin filament binding"/>
    <property type="evidence" value="ECO:0007669"/>
    <property type="project" value="TreeGrafter"/>
</dbReference>
<evidence type="ECO:0000313" key="10">
    <source>
        <dbReference type="Proteomes" id="UP000324091"/>
    </source>
</evidence>
<sequence>LQLADVPIRSKEEKLFYHFKDSWLSPSKELERSLHLGAFLLRSQYPTLDDHLHHCAVSSLEPGTRSDSRALGRVGSHCCLHPRELGSIRTQLREGHKVGQCDGSILAHTSILAWVITWMQGELHSALIQINLPDSPLKSRKGHISDAVYDQSLTLENGLPPQGRGVAGRSRVRQCTSIRAVHKLQSHQTGSDSLPGSCTLLGEVGQELKDLFAKFFNGDKYGVIKIIIQENELRVGSFKEFTQPGDQDIESAVLPLLDDDASCSILYRLGFPGSRDYLWVYLCWVPVQTPGSHCCLHPRELGSIRTQLREGHKVGQCDGSILAHTSILAWVIRLRTGCPPGEGGGRAQQVELKDLFKFFNGDKYGVIKIIIQENELRVGSFKEFTQPGDQDIESAVLPLLDDDAMCYILYRLGFPGSEYYLWVYLCWFPVQISVRERMPYLSSRAKLMEEFGSGLIFKELNPETKEEVVSGFERILADWQRKNGRR</sequence>
<evidence type="ECO:0000313" key="9">
    <source>
        <dbReference type="EMBL" id="TWW75843.1"/>
    </source>
</evidence>
<comment type="similarity">
    <text evidence="2">Belongs to the actin-binding proteins ADF family. Twinfilin subfamily.</text>
</comment>
<evidence type="ECO:0000256" key="2">
    <source>
        <dbReference type="ARBA" id="ARBA00009557"/>
    </source>
</evidence>
<feature type="domain" description="ADF-H" evidence="8">
    <location>
        <begin position="360"/>
        <end position="468"/>
    </location>
</feature>
<accession>A0A5C6P8P7</accession>
<keyword evidence="10" id="KW-1185">Reference proteome</keyword>
<dbReference type="PANTHER" id="PTHR13759:SF1">
    <property type="entry name" value="TWINFILIN"/>
    <property type="match status" value="1"/>
</dbReference>
<dbReference type="GO" id="GO:0051016">
    <property type="term" value="P:barbed-end actin filament capping"/>
    <property type="evidence" value="ECO:0007669"/>
    <property type="project" value="TreeGrafter"/>
</dbReference>
<feature type="non-terminal residue" evidence="9">
    <location>
        <position position="1"/>
    </location>
</feature>
<evidence type="ECO:0000256" key="6">
    <source>
        <dbReference type="ARBA" id="ARBA00023212"/>
    </source>
</evidence>
<keyword evidence="5" id="KW-0009">Actin-binding</keyword>
<keyword evidence="4" id="KW-0677">Repeat</keyword>
<gene>
    <name evidence="9" type="ORF">D4764_13G0005050</name>
</gene>
<proteinExistence type="inferred from homology"/>
<comment type="subcellular location">
    <subcellularLocation>
        <location evidence="1">Cytoplasm</location>
        <location evidence="1">Cytoskeleton</location>
    </subcellularLocation>
</comment>
<evidence type="ECO:0000259" key="8">
    <source>
        <dbReference type="Pfam" id="PF00241"/>
    </source>
</evidence>
<evidence type="ECO:0000256" key="4">
    <source>
        <dbReference type="ARBA" id="ARBA00022737"/>
    </source>
</evidence>
<dbReference type="GO" id="GO:0003785">
    <property type="term" value="F:actin monomer binding"/>
    <property type="evidence" value="ECO:0007669"/>
    <property type="project" value="TreeGrafter"/>
</dbReference>
<dbReference type="InterPro" id="IPR002108">
    <property type="entry name" value="ADF-H"/>
</dbReference>
<evidence type="ECO:0000256" key="7">
    <source>
        <dbReference type="ARBA" id="ARBA00038532"/>
    </source>
</evidence>
<name>A0A5C6P8P7_9TELE</name>
<dbReference type="Pfam" id="PF00241">
    <property type="entry name" value="Cofilin_ADF"/>
    <property type="match status" value="1"/>
</dbReference>
<dbReference type="Gene3D" id="3.40.20.10">
    <property type="entry name" value="Severin"/>
    <property type="match status" value="2"/>
</dbReference>
<dbReference type="InterPro" id="IPR028458">
    <property type="entry name" value="Twinfilin"/>
</dbReference>
<comment type="subunit">
    <text evidence="7">Interacts with G-actin; ADP-actin form.</text>
</comment>
<dbReference type="GO" id="GO:0030016">
    <property type="term" value="C:myofibril"/>
    <property type="evidence" value="ECO:0007669"/>
    <property type="project" value="TreeGrafter"/>
</dbReference>